<dbReference type="PRINTS" id="PR00420">
    <property type="entry name" value="RNGMNOXGNASE"/>
</dbReference>
<evidence type="ECO:0000313" key="6">
    <source>
        <dbReference type="EMBL" id="MBE1611925.1"/>
    </source>
</evidence>
<dbReference type="Pfam" id="PF01494">
    <property type="entry name" value="FAD_binding_3"/>
    <property type="match status" value="1"/>
</dbReference>
<dbReference type="InterPro" id="IPR002938">
    <property type="entry name" value="FAD-bd"/>
</dbReference>
<gene>
    <name evidence="6" type="ORF">HEB94_008773</name>
</gene>
<dbReference type="Gene3D" id="3.50.50.60">
    <property type="entry name" value="FAD/NAD(P)-binding domain"/>
    <property type="match status" value="1"/>
</dbReference>
<dbReference type="InterPro" id="IPR036188">
    <property type="entry name" value="FAD/NAD-bd_sf"/>
</dbReference>
<keyword evidence="4" id="KW-0560">Oxidoreductase</keyword>
<keyword evidence="2" id="KW-0285">Flavoprotein</keyword>
<dbReference type="EMBL" id="JADBEM010000001">
    <property type="protein sequence ID" value="MBE1611925.1"/>
    <property type="molecule type" value="Genomic_DNA"/>
</dbReference>
<evidence type="ECO:0000256" key="2">
    <source>
        <dbReference type="ARBA" id="ARBA00022630"/>
    </source>
</evidence>
<evidence type="ECO:0000256" key="1">
    <source>
        <dbReference type="ARBA" id="ARBA00001974"/>
    </source>
</evidence>
<dbReference type="SUPFAM" id="SSF51905">
    <property type="entry name" value="FAD/NAD(P)-binding domain"/>
    <property type="match status" value="1"/>
</dbReference>
<organism evidence="6 7">
    <name type="scientific">Actinopolymorpha pittospori</name>
    <dbReference type="NCBI Taxonomy" id="648752"/>
    <lineage>
        <taxon>Bacteria</taxon>
        <taxon>Bacillati</taxon>
        <taxon>Actinomycetota</taxon>
        <taxon>Actinomycetes</taxon>
        <taxon>Propionibacteriales</taxon>
        <taxon>Actinopolymorphaceae</taxon>
        <taxon>Actinopolymorpha</taxon>
    </lineage>
</organism>
<dbReference type="GO" id="GO:0016491">
    <property type="term" value="F:oxidoreductase activity"/>
    <property type="evidence" value="ECO:0007669"/>
    <property type="project" value="UniProtKB-KW"/>
</dbReference>
<reference evidence="6" key="1">
    <citation type="submission" date="2020-10" db="EMBL/GenBank/DDBJ databases">
        <title>Sequencing the genomes of 1000 actinobacteria strains.</title>
        <authorList>
            <person name="Klenk H.-P."/>
        </authorList>
    </citation>
    <scope>NUCLEOTIDE SEQUENCE</scope>
    <source>
        <strain evidence="6">DSM 45354</strain>
    </source>
</reference>
<evidence type="ECO:0000313" key="7">
    <source>
        <dbReference type="Proteomes" id="UP000638648"/>
    </source>
</evidence>
<keyword evidence="7" id="KW-1185">Reference proteome</keyword>
<evidence type="ECO:0000256" key="4">
    <source>
        <dbReference type="ARBA" id="ARBA00023002"/>
    </source>
</evidence>
<keyword evidence="3" id="KW-0274">FAD</keyword>
<comment type="cofactor">
    <cofactor evidence="1">
        <name>FAD</name>
        <dbReference type="ChEBI" id="CHEBI:57692"/>
    </cofactor>
</comment>
<protein>
    <submittedName>
        <fullName evidence="6">2-polyprenyl-6-methoxyphenol hydroxylase-like FAD-dependent oxidoreductase</fullName>
    </submittedName>
</protein>
<evidence type="ECO:0000256" key="3">
    <source>
        <dbReference type="ARBA" id="ARBA00022827"/>
    </source>
</evidence>
<name>A0A927RH79_9ACTN</name>
<proteinExistence type="predicted"/>
<accession>A0A927RH79</accession>
<sequence length="407" mass="43080">MARRRAVVVGAGVGGLAAAGALVRDGWSVTLLEHGAEVRATGSALALWPNALRALEALDPNLGVHLRARDAMRGMVGLRTSDGRWLTRVTAGSESAGAGSGGGLTASPLMVTRAALHEALRALVPAESLRVGRTVTAVDQRGVEAVVHAHGDAGPEEYPADLVVAADGVRSALRPAVDPRPAVRSAGYVTWRGLISPDLAPALESGSETWGRGQRFGFLQLGSGGIYWYATLAHADPRYRPEEFDAARRRDRLVELFASWHDPVGRVLAATPPERIIRNDVELLWPLPRTFVAGRLALLGDAAHAMTPDLGQGACLALEDAVELATVLRAAAVADVPAGLPRYDRLRRARTTGLARQARLLGRIGQLRHPWVAAVRDRLISVVPANGAARSLTAATDWQPTATTSAR</sequence>
<dbReference type="GO" id="GO:0071949">
    <property type="term" value="F:FAD binding"/>
    <property type="evidence" value="ECO:0007669"/>
    <property type="project" value="InterPro"/>
</dbReference>
<feature type="domain" description="FAD-binding" evidence="5">
    <location>
        <begin position="6"/>
        <end position="357"/>
    </location>
</feature>
<comment type="caution">
    <text evidence="6">The sequence shown here is derived from an EMBL/GenBank/DDBJ whole genome shotgun (WGS) entry which is preliminary data.</text>
</comment>
<dbReference type="Proteomes" id="UP000638648">
    <property type="component" value="Unassembled WGS sequence"/>
</dbReference>
<dbReference type="PANTHER" id="PTHR46496">
    <property type="match status" value="1"/>
</dbReference>
<dbReference type="PANTHER" id="PTHR46496:SF1">
    <property type="entry name" value="ZEAXANTHIN EPOXIDASE, CHLOROPLASTIC"/>
    <property type="match status" value="1"/>
</dbReference>
<dbReference type="AlphaFoldDB" id="A0A927RH79"/>
<dbReference type="RefSeq" id="WP_192755059.1">
    <property type="nucleotide sequence ID" value="NZ_BAABJL010000176.1"/>
</dbReference>
<evidence type="ECO:0000259" key="5">
    <source>
        <dbReference type="Pfam" id="PF01494"/>
    </source>
</evidence>